<sequence length="55" mass="6809">MVPYDQLDGETYDDYLTRLKSDNEFTDERNRMQVEHMKRQHARSRSYRVDLLEKQ</sequence>
<evidence type="ECO:0000256" key="1">
    <source>
        <dbReference type="SAM" id="MobiDB-lite"/>
    </source>
</evidence>
<feature type="region of interest" description="Disordered" evidence="1">
    <location>
        <begin position="34"/>
        <end position="55"/>
    </location>
</feature>
<evidence type="ECO:0000313" key="2">
    <source>
        <dbReference type="EMBL" id="KAF5756912.1"/>
    </source>
</evidence>
<gene>
    <name evidence="2" type="ORF">HanXRQr2_Chr17g0820521</name>
</gene>
<reference evidence="2" key="2">
    <citation type="submission" date="2020-06" db="EMBL/GenBank/DDBJ databases">
        <title>Helianthus annuus Genome sequencing and assembly Release 2.</title>
        <authorList>
            <person name="Gouzy J."/>
            <person name="Langlade N."/>
            <person name="Munos S."/>
        </authorList>
    </citation>
    <scope>NUCLEOTIDE SEQUENCE</scope>
    <source>
        <tissue evidence="2">Leaves</tissue>
    </source>
</reference>
<keyword evidence="3" id="KW-1185">Reference proteome</keyword>
<protein>
    <submittedName>
        <fullName evidence="2">Uncharacterized protein</fullName>
    </submittedName>
</protein>
<organism evidence="2 3">
    <name type="scientific">Helianthus annuus</name>
    <name type="common">Common sunflower</name>
    <dbReference type="NCBI Taxonomy" id="4232"/>
    <lineage>
        <taxon>Eukaryota</taxon>
        <taxon>Viridiplantae</taxon>
        <taxon>Streptophyta</taxon>
        <taxon>Embryophyta</taxon>
        <taxon>Tracheophyta</taxon>
        <taxon>Spermatophyta</taxon>
        <taxon>Magnoliopsida</taxon>
        <taxon>eudicotyledons</taxon>
        <taxon>Gunneridae</taxon>
        <taxon>Pentapetalae</taxon>
        <taxon>asterids</taxon>
        <taxon>campanulids</taxon>
        <taxon>Asterales</taxon>
        <taxon>Asteraceae</taxon>
        <taxon>Asteroideae</taxon>
        <taxon>Heliantheae alliance</taxon>
        <taxon>Heliantheae</taxon>
        <taxon>Helianthus</taxon>
    </lineage>
</organism>
<dbReference type="Gramene" id="mRNA:HanXRQr2_Chr17g0820521">
    <property type="protein sequence ID" value="CDS:HanXRQr2_Chr17g0820521.1"/>
    <property type="gene ID" value="HanXRQr2_Chr17g0820521"/>
</dbReference>
<evidence type="ECO:0000313" key="3">
    <source>
        <dbReference type="Proteomes" id="UP000215914"/>
    </source>
</evidence>
<dbReference type="AlphaFoldDB" id="A0A9K3GV47"/>
<reference evidence="2" key="1">
    <citation type="journal article" date="2017" name="Nature">
        <title>The sunflower genome provides insights into oil metabolism, flowering and Asterid evolution.</title>
        <authorList>
            <person name="Badouin H."/>
            <person name="Gouzy J."/>
            <person name="Grassa C.J."/>
            <person name="Murat F."/>
            <person name="Staton S.E."/>
            <person name="Cottret L."/>
            <person name="Lelandais-Briere C."/>
            <person name="Owens G.L."/>
            <person name="Carrere S."/>
            <person name="Mayjonade B."/>
            <person name="Legrand L."/>
            <person name="Gill N."/>
            <person name="Kane N.C."/>
            <person name="Bowers J.E."/>
            <person name="Hubner S."/>
            <person name="Bellec A."/>
            <person name="Berard A."/>
            <person name="Berges H."/>
            <person name="Blanchet N."/>
            <person name="Boniface M.C."/>
            <person name="Brunel D."/>
            <person name="Catrice O."/>
            <person name="Chaidir N."/>
            <person name="Claudel C."/>
            <person name="Donnadieu C."/>
            <person name="Faraut T."/>
            <person name="Fievet G."/>
            <person name="Helmstetter N."/>
            <person name="King M."/>
            <person name="Knapp S.J."/>
            <person name="Lai Z."/>
            <person name="Le Paslier M.C."/>
            <person name="Lippi Y."/>
            <person name="Lorenzon L."/>
            <person name="Mandel J.R."/>
            <person name="Marage G."/>
            <person name="Marchand G."/>
            <person name="Marquand E."/>
            <person name="Bret-Mestries E."/>
            <person name="Morien E."/>
            <person name="Nambeesan S."/>
            <person name="Nguyen T."/>
            <person name="Pegot-Espagnet P."/>
            <person name="Pouilly N."/>
            <person name="Raftis F."/>
            <person name="Sallet E."/>
            <person name="Schiex T."/>
            <person name="Thomas J."/>
            <person name="Vandecasteele C."/>
            <person name="Vares D."/>
            <person name="Vear F."/>
            <person name="Vautrin S."/>
            <person name="Crespi M."/>
            <person name="Mangin B."/>
            <person name="Burke J.M."/>
            <person name="Salse J."/>
            <person name="Munos S."/>
            <person name="Vincourt P."/>
            <person name="Rieseberg L.H."/>
            <person name="Langlade N.B."/>
        </authorList>
    </citation>
    <scope>NUCLEOTIDE SEQUENCE</scope>
    <source>
        <tissue evidence="2">Leaves</tissue>
    </source>
</reference>
<dbReference type="Proteomes" id="UP000215914">
    <property type="component" value="Unassembled WGS sequence"/>
</dbReference>
<comment type="caution">
    <text evidence="2">The sequence shown here is derived from an EMBL/GenBank/DDBJ whole genome shotgun (WGS) entry which is preliminary data.</text>
</comment>
<name>A0A9K3GV47_HELAN</name>
<proteinExistence type="predicted"/>
<accession>A0A9K3GV47</accession>
<dbReference type="EMBL" id="MNCJ02000332">
    <property type="protein sequence ID" value="KAF5756912.1"/>
    <property type="molecule type" value="Genomic_DNA"/>
</dbReference>